<evidence type="ECO:0000313" key="2">
    <source>
        <dbReference type="EMBL" id="KAJ5495953.1"/>
    </source>
</evidence>
<dbReference type="GeneID" id="81620922"/>
<keyword evidence="3" id="KW-1185">Reference proteome</keyword>
<dbReference type="RefSeq" id="XP_056794966.1">
    <property type="nucleotide sequence ID" value="XM_056930673.1"/>
</dbReference>
<dbReference type="Proteomes" id="UP001148312">
    <property type="component" value="Unassembled WGS sequence"/>
</dbReference>
<evidence type="ECO:0000313" key="3">
    <source>
        <dbReference type="Proteomes" id="UP001148312"/>
    </source>
</evidence>
<comment type="caution">
    <text evidence="2">The sequence shown here is derived from an EMBL/GenBank/DDBJ whole genome shotgun (WGS) entry which is preliminary data.</text>
</comment>
<name>A0A9X0C2S4_9EURO</name>
<feature type="compositionally biased region" description="Basic and acidic residues" evidence="1">
    <location>
        <begin position="55"/>
        <end position="68"/>
    </location>
</feature>
<dbReference type="EMBL" id="JAPWDQ010000001">
    <property type="protein sequence ID" value="KAJ5495953.1"/>
    <property type="molecule type" value="Genomic_DNA"/>
</dbReference>
<feature type="region of interest" description="Disordered" evidence="1">
    <location>
        <begin position="30"/>
        <end position="68"/>
    </location>
</feature>
<proteinExistence type="predicted"/>
<gene>
    <name evidence="2" type="ORF">N7539_001069</name>
</gene>
<accession>A0A9X0C2S4</accession>
<evidence type="ECO:0000256" key="1">
    <source>
        <dbReference type="SAM" id="MobiDB-lite"/>
    </source>
</evidence>
<organism evidence="2 3">
    <name type="scientific">Penicillium diatomitis</name>
    <dbReference type="NCBI Taxonomy" id="2819901"/>
    <lineage>
        <taxon>Eukaryota</taxon>
        <taxon>Fungi</taxon>
        <taxon>Dikarya</taxon>
        <taxon>Ascomycota</taxon>
        <taxon>Pezizomycotina</taxon>
        <taxon>Eurotiomycetes</taxon>
        <taxon>Eurotiomycetidae</taxon>
        <taxon>Eurotiales</taxon>
        <taxon>Aspergillaceae</taxon>
        <taxon>Penicillium</taxon>
    </lineage>
</organism>
<dbReference type="AlphaFoldDB" id="A0A9X0C2S4"/>
<protein>
    <submittedName>
        <fullName evidence="2">Uncharacterized protein</fullName>
    </submittedName>
</protein>
<sequence>MSSPLEVCEFRTSPDSRQLWFVDLQSGRARPPRQATKFKERPVGLHPIDADAVGGEERGGHEISEQKV</sequence>
<reference evidence="2" key="1">
    <citation type="submission" date="2022-12" db="EMBL/GenBank/DDBJ databases">
        <authorList>
            <person name="Petersen C."/>
        </authorList>
    </citation>
    <scope>NUCLEOTIDE SEQUENCE</scope>
    <source>
        <strain evidence="2">IBT 30728</strain>
    </source>
</reference>
<reference evidence="2" key="2">
    <citation type="journal article" date="2023" name="IMA Fungus">
        <title>Comparative genomic study of the Penicillium genus elucidates a diverse pangenome and 15 lateral gene transfer events.</title>
        <authorList>
            <person name="Petersen C."/>
            <person name="Sorensen T."/>
            <person name="Nielsen M.R."/>
            <person name="Sondergaard T.E."/>
            <person name="Sorensen J.L."/>
            <person name="Fitzpatrick D.A."/>
            <person name="Frisvad J.C."/>
            <person name="Nielsen K.L."/>
        </authorList>
    </citation>
    <scope>NUCLEOTIDE SEQUENCE</scope>
    <source>
        <strain evidence="2">IBT 30728</strain>
    </source>
</reference>